<dbReference type="Proteomes" id="UP000077266">
    <property type="component" value="Unassembled WGS sequence"/>
</dbReference>
<protein>
    <recommendedName>
        <fullName evidence="4">Secreted protein</fullName>
    </recommendedName>
</protein>
<keyword evidence="1" id="KW-0732">Signal</keyword>
<reference evidence="2 3" key="1">
    <citation type="journal article" date="2016" name="Mol. Biol. Evol.">
        <title>Comparative Genomics of Early-Diverging Mushroom-Forming Fungi Provides Insights into the Origins of Lignocellulose Decay Capabilities.</title>
        <authorList>
            <person name="Nagy L.G."/>
            <person name="Riley R."/>
            <person name="Tritt A."/>
            <person name="Adam C."/>
            <person name="Daum C."/>
            <person name="Floudas D."/>
            <person name="Sun H."/>
            <person name="Yadav J.S."/>
            <person name="Pangilinan J."/>
            <person name="Larsson K.H."/>
            <person name="Matsuura K."/>
            <person name="Barry K."/>
            <person name="Labutti K."/>
            <person name="Kuo R."/>
            <person name="Ohm R.A."/>
            <person name="Bhattacharya S.S."/>
            <person name="Shirouzu T."/>
            <person name="Yoshinaga Y."/>
            <person name="Martin F.M."/>
            <person name="Grigoriev I.V."/>
            <person name="Hibbett D.S."/>
        </authorList>
    </citation>
    <scope>NUCLEOTIDE SEQUENCE [LARGE SCALE GENOMIC DNA]</scope>
    <source>
        <strain evidence="2 3">HHB12029</strain>
    </source>
</reference>
<organism evidence="2 3">
    <name type="scientific">Exidia glandulosa HHB12029</name>
    <dbReference type="NCBI Taxonomy" id="1314781"/>
    <lineage>
        <taxon>Eukaryota</taxon>
        <taxon>Fungi</taxon>
        <taxon>Dikarya</taxon>
        <taxon>Basidiomycota</taxon>
        <taxon>Agaricomycotina</taxon>
        <taxon>Agaricomycetes</taxon>
        <taxon>Auriculariales</taxon>
        <taxon>Exidiaceae</taxon>
        <taxon>Exidia</taxon>
    </lineage>
</organism>
<feature type="chain" id="PRO_5007855846" description="Secreted protein" evidence="1">
    <location>
        <begin position="28"/>
        <end position="101"/>
    </location>
</feature>
<evidence type="ECO:0000313" key="2">
    <source>
        <dbReference type="EMBL" id="KZV81530.1"/>
    </source>
</evidence>
<dbReference type="AlphaFoldDB" id="A0A165BZF8"/>
<keyword evidence="3" id="KW-1185">Reference proteome</keyword>
<sequence>MSATGTAPCPRIILRAFLASLWLSATATSNVASRLDALVALASSCMGVTPTLYLSRWPAYIPDGFQGSVRLRAPVMSASFNRRLVTTCFPARSTTLLNADR</sequence>
<name>A0A165BZF8_EXIGL</name>
<dbReference type="EMBL" id="KV426385">
    <property type="protein sequence ID" value="KZV81530.1"/>
    <property type="molecule type" value="Genomic_DNA"/>
</dbReference>
<evidence type="ECO:0000313" key="3">
    <source>
        <dbReference type="Proteomes" id="UP000077266"/>
    </source>
</evidence>
<accession>A0A165BZF8</accession>
<feature type="signal peptide" evidence="1">
    <location>
        <begin position="1"/>
        <end position="27"/>
    </location>
</feature>
<gene>
    <name evidence="2" type="ORF">EXIGLDRAFT_844538</name>
</gene>
<proteinExistence type="predicted"/>
<dbReference type="InParanoid" id="A0A165BZF8"/>
<evidence type="ECO:0008006" key="4">
    <source>
        <dbReference type="Google" id="ProtNLM"/>
    </source>
</evidence>
<evidence type="ECO:0000256" key="1">
    <source>
        <dbReference type="SAM" id="SignalP"/>
    </source>
</evidence>